<evidence type="ECO:0000313" key="1">
    <source>
        <dbReference type="EMBL" id="KAI3700615.1"/>
    </source>
</evidence>
<gene>
    <name evidence="1" type="ORF">L2E82_45251</name>
</gene>
<sequence length="496" mass="53212">MEEENGNADKYGFTSRLENGTNQAVGNQLTYIDDDLGFTTSIFVYVLHLLSIQQPLDLRFYSDFQYKQDFAMKAIGTTFVTTCTLMMIGFMAATQPQNLVTSEIDVKTFGAIGDGITDDSLAVNQAWDVACSSTGQFKLSAGNFLVQPLSFSGPCKAPTVVVTVIGTLKAPPKNKWINNTDTWLNFQHINNLVITGPGRFDGQGQSGWWDSCKETRTCENNPTALGFNDCNGLKLKSVTSINSPRNHISINACNGSIITNINIIAPKESPNTDGIDIANTNGVHVIGGKIGTGDDCIAINGGSFNIIVNGLFCGPGHGISVGSLGRNGATDIVSNVTVAGSIFSDTQNGVRIKTVPGGSGSASRITFSNIQMRGVQHPIILSQFYCPQDPTKCKDNRPVVKISGVTFMDINGTSSTPDAIDIKCSRNPRSCVGITLERINIQPINSLIKVASTCQNTQARILGLVFPPVVCTQPSFIMMPLDYDYDNSTAQEIATT</sequence>
<proteinExistence type="predicted"/>
<reference evidence="2" key="1">
    <citation type="journal article" date="2022" name="Mol. Ecol. Resour.">
        <title>The genomes of chicory, endive, great burdock and yacon provide insights into Asteraceae palaeo-polyploidization history and plant inulin production.</title>
        <authorList>
            <person name="Fan W."/>
            <person name="Wang S."/>
            <person name="Wang H."/>
            <person name="Wang A."/>
            <person name="Jiang F."/>
            <person name="Liu H."/>
            <person name="Zhao H."/>
            <person name="Xu D."/>
            <person name="Zhang Y."/>
        </authorList>
    </citation>
    <scope>NUCLEOTIDE SEQUENCE [LARGE SCALE GENOMIC DNA]</scope>
    <source>
        <strain evidence="2">cv. Punajuju</strain>
    </source>
</reference>
<organism evidence="1 2">
    <name type="scientific">Cichorium intybus</name>
    <name type="common">Chicory</name>
    <dbReference type="NCBI Taxonomy" id="13427"/>
    <lineage>
        <taxon>Eukaryota</taxon>
        <taxon>Viridiplantae</taxon>
        <taxon>Streptophyta</taxon>
        <taxon>Embryophyta</taxon>
        <taxon>Tracheophyta</taxon>
        <taxon>Spermatophyta</taxon>
        <taxon>Magnoliopsida</taxon>
        <taxon>eudicotyledons</taxon>
        <taxon>Gunneridae</taxon>
        <taxon>Pentapetalae</taxon>
        <taxon>asterids</taxon>
        <taxon>campanulids</taxon>
        <taxon>Asterales</taxon>
        <taxon>Asteraceae</taxon>
        <taxon>Cichorioideae</taxon>
        <taxon>Cichorieae</taxon>
        <taxon>Cichoriinae</taxon>
        <taxon>Cichorium</taxon>
    </lineage>
</organism>
<name>A0ACB8ZWV4_CICIN</name>
<reference evidence="1 2" key="2">
    <citation type="journal article" date="2022" name="Mol. Ecol. Resour.">
        <title>The genomes of chicory, endive, great burdock and yacon provide insights into Asteraceae paleo-polyploidization history and plant inulin production.</title>
        <authorList>
            <person name="Fan W."/>
            <person name="Wang S."/>
            <person name="Wang H."/>
            <person name="Wang A."/>
            <person name="Jiang F."/>
            <person name="Liu H."/>
            <person name="Zhao H."/>
            <person name="Xu D."/>
            <person name="Zhang Y."/>
        </authorList>
    </citation>
    <scope>NUCLEOTIDE SEQUENCE [LARGE SCALE GENOMIC DNA]</scope>
    <source>
        <strain evidence="2">cv. Punajuju</strain>
        <tissue evidence="1">Leaves</tissue>
    </source>
</reference>
<keyword evidence="2" id="KW-1185">Reference proteome</keyword>
<accession>A0ACB8ZWV4</accession>
<protein>
    <submittedName>
        <fullName evidence="1">Uncharacterized protein</fullName>
    </submittedName>
</protein>
<dbReference type="Proteomes" id="UP001055811">
    <property type="component" value="Linkage Group LG08"/>
</dbReference>
<dbReference type="EMBL" id="CM042016">
    <property type="protein sequence ID" value="KAI3700615.1"/>
    <property type="molecule type" value="Genomic_DNA"/>
</dbReference>
<evidence type="ECO:0000313" key="2">
    <source>
        <dbReference type="Proteomes" id="UP001055811"/>
    </source>
</evidence>
<comment type="caution">
    <text evidence="1">The sequence shown here is derived from an EMBL/GenBank/DDBJ whole genome shotgun (WGS) entry which is preliminary data.</text>
</comment>